<dbReference type="Gene3D" id="3.40.50.2300">
    <property type="match status" value="2"/>
</dbReference>
<organism evidence="5 6">
    <name type="scientific">Candidatus Pantoea communis</name>
    <dbReference type="NCBI Taxonomy" id="2608354"/>
    <lineage>
        <taxon>Bacteria</taxon>
        <taxon>Pseudomonadati</taxon>
        <taxon>Pseudomonadota</taxon>
        <taxon>Gammaproteobacteria</taxon>
        <taxon>Enterobacterales</taxon>
        <taxon>Erwiniaceae</taxon>
        <taxon>Pantoea</taxon>
    </lineage>
</organism>
<dbReference type="InterPro" id="IPR000843">
    <property type="entry name" value="HTH_LacI"/>
</dbReference>
<proteinExistence type="predicted"/>
<evidence type="ECO:0000256" key="1">
    <source>
        <dbReference type="ARBA" id="ARBA00023015"/>
    </source>
</evidence>
<dbReference type="Pfam" id="PF00356">
    <property type="entry name" value="LacI"/>
    <property type="match status" value="1"/>
</dbReference>
<feature type="domain" description="HTH lacI-type" evidence="4">
    <location>
        <begin position="5"/>
        <end position="49"/>
    </location>
</feature>
<dbReference type="SUPFAM" id="SSF53822">
    <property type="entry name" value="Periplasmic binding protein-like I"/>
    <property type="match status" value="1"/>
</dbReference>
<gene>
    <name evidence="5" type="ORF">F3J37_11710</name>
</gene>
<dbReference type="PANTHER" id="PTHR30146:SF152">
    <property type="entry name" value="TRANSCRIPTIONAL REGULATORY PROTEIN"/>
    <property type="match status" value="1"/>
</dbReference>
<dbReference type="PANTHER" id="PTHR30146">
    <property type="entry name" value="LACI-RELATED TRANSCRIPTIONAL REPRESSOR"/>
    <property type="match status" value="1"/>
</dbReference>
<keyword evidence="6" id="KW-1185">Reference proteome</keyword>
<dbReference type="EMBL" id="VWXC01000007">
    <property type="protein sequence ID" value="NIG19337.1"/>
    <property type="molecule type" value="Genomic_DNA"/>
</dbReference>
<reference evidence="5 6" key="1">
    <citation type="journal article" date="2019" name="bioRxiv">
        <title>Bacteria contribute to plant secondary compound degradation in a generalist herbivore system.</title>
        <authorList>
            <person name="Francoeur C.B."/>
            <person name="Khadempour L."/>
            <person name="Moreira-Soto R.D."/>
            <person name="Gotting K."/>
            <person name="Book A.J."/>
            <person name="Pinto-Tomas A.A."/>
            <person name="Keefover-Ring K."/>
            <person name="Currie C.R."/>
        </authorList>
    </citation>
    <scope>NUCLEOTIDE SEQUENCE [LARGE SCALE GENOMIC DNA]</scope>
    <source>
        <strain evidence="5">Al-1710</strain>
    </source>
</reference>
<dbReference type="InterPro" id="IPR025997">
    <property type="entry name" value="SBP_2_dom"/>
</dbReference>
<evidence type="ECO:0000313" key="6">
    <source>
        <dbReference type="Proteomes" id="UP001515780"/>
    </source>
</evidence>
<comment type="caution">
    <text evidence="5">The sequence shown here is derived from an EMBL/GenBank/DDBJ whole genome shotgun (WGS) entry which is preliminary data.</text>
</comment>
<dbReference type="CDD" id="cd06307">
    <property type="entry name" value="PBP1_sugar_binding"/>
    <property type="match status" value="1"/>
</dbReference>
<dbReference type="Proteomes" id="UP001515780">
    <property type="component" value="Unassembled WGS sequence"/>
</dbReference>
<evidence type="ECO:0000256" key="3">
    <source>
        <dbReference type="ARBA" id="ARBA00023163"/>
    </source>
</evidence>
<dbReference type="RefSeq" id="WP_166933526.1">
    <property type="nucleotide sequence ID" value="NZ_VWXC01000007.1"/>
</dbReference>
<evidence type="ECO:0000256" key="2">
    <source>
        <dbReference type="ARBA" id="ARBA00023125"/>
    </source>
</evidence>
<dbReference type="Gene3D" id="1.10.260.40">
    <property type="entry name" value="lambda repressor-like DNA-binding domains"/>
    <property type="match status" value="1"/>
</dbReference>
<sequence>MRSRKTIKEIAAITGFSTATVDRVINGRDGVKDNTRKTILLAARELSYKNVAVRLPDDASGRVIKTAVIIPETDNELINKLSATISAKATGEPYLVVEEFRYKNLDSQDLVNVLTKISELGFDAIGLVGVDDPKVAHLINRIIRNGVKVITLLSVISSITPLTHIGINDNAAGRTAGLLMMKAKPDPAGTVVVFTGSTQYQGHLQREIGFRGILRESGINVRVAESFETREDRSHTTEVALGQLKSDKEITGIYVIGSGAAEIVDACDSIALSPRPVIVCHDMTESVMHKLFAGKVDYIIHQDLFVEATNFINVISNIYWGKEPLTGSLPVRINIVTTENIYSSDY</sequence>
<dbReference type="SMART" id="SM00354">
    <property type="entry name" value="HTH_LACI"/>
    <property type="match status" value="1"/>
</dbReference>
<dbReference type="InterPro" id="IPR010982">
    <property type="entry name" value="Lambda_DNA-bd_dom_sf"/>
</dbReference>
<name>A0ABX0RR58_9GAMM</name>
<keyword evidence="2" id="KW-0238">DNA-binding</keyword>
<dbReference type="InterPro" id="IPR028082">
    <property type="entry name" value="Peripla_BP_I"/>
</dbReference>
<dbReference type="PROSITE" id="PS50932">
    <property type="entry name" value="HTH_LACI_2"/>
    <property type="match status" value="1"/>
</dbReference>
<dbReference type="Pfam" id="PF13407">
    <property type="entry name" value="Peripla_BP_4"/>
    <property type="match status" value="1"/>
</dbReference>
<protein>
    <submittedName>
        <fullName evidence="5">LacI family transcriptional regulator</fullName>
    </submittedName>
</protein>
<dbReference type="SUPFAM" id="SSF47413">
    <property type="entry name" value="lambda repressor-like DNA-binding domains"/>
    <property type="match status" value="1"/>
</dbReference>
<dbReference type="CDD" id="cd01392">
    <property type="entry name" value="HTH_LacI"/>
    <property type="match status" value="1"/>
</dbReference>
<keyword evidence="3" id="KW-0804">Transcription</keyword>
<accession>A0ABX0RR58</accession>
<evidence type="ECO:0000259" key="4">
    <source>
        <dbReference type="PROSITE" id="PS50932"/>
    </source>
</evidence>
<keyword evidence="1" id="KW-0805">Transcription regulation</keyword>
<evidence type="ECO:0000313" key="5">
    <source>
        <dbReference type="EMBL" id="NIG19337.1"/>
    </source>
</evidence>